<dbReference type="InterPro" id="IPR031560">
    <property type="entry name" value="CzcE"/>
</dbReference>
<protein>
    <recommendedName>
        <fullName evidence="3">CzcE family metal-binding protein</fullName>
    </recommendedName>
</protein>
<dbReference type="InterPro" id="IPR038674">
    <property type="entry name" value="CzcE_sf"/>
</dbReference>
<comment type="caution">
    <text evidence="1">The sequence shown here is derived from an EMBL/GenBank/DDBJ whole genome shotgun (WGS) entry which is preliminary data.</text>
</comment>
<dbReference type="Pfam" id="PF16986">
    <property type="entry name" value="CzcE"/>
    <property type="match status" value="1"/>
</dbReference>
<organism evidence="1 2">
    <name type="scientific">Roseateles aquatilis</name>
    <dbReference type="NCBI Taxonomy" id="431061"/>
    <lineage>
        <taxon>Bacteria</taxon>
        <taxon>Pseudomonadati</taxon>
        <taxon>Pseudomonadota</taxon>
        <taxon>Betaproteobacteria</taxon>
        <taxon>Burkholderiales</taxon>
        <taxon>Sphaerotilaceae</taxon>
        <taxon>Roseateles</taxon>
    </lineage>
</organism>
<dbReference type="Gene3D" id="2.60.40.2280">
    <property type="entry name" value="Heavy-metal resistance protein CzcE"/>
    <property type="match status" value="1"/>
</dbReference>
<sequence>MNGRSPHGLPVAAVKADKVVDVKQGGFVNVDCGQIVEFRDGAKTFTWKFDSAQHRAVNLPVIAPEGFANANFTVYVSRNESEGS</sequence>
<dbReference type="EMBL" id="NIOF01000003">
    <property type="protein sequence ID" value="OWQ91618.1"/>
    <property type="molecule type" value="Genomic_DNA"/>
</dbReference>
<evidence type="ECO:0000313" key="1">
    <source>
        <dbReference type="EMBL" id="OWQ91618.1"/>
    </source>
</evidence>
<evidence type="ECO:0000313" key="2">
    <source>
        <dbReference type="Proteomes" id="UP000197468"/>
    </source>
</evidence>
<proteinExistence type="predicted"/>
<accession>A0A246JGF4</accession>
<dbReference type="AlphaFoldDB" id="A0A246JGF4"/>
<name>A0A246JGF4_9BURK</name>
<evidence type="ECO:0008006" key="3">
    <source>
        <dbReference type="Google" id="ProtNLM"/>
    </source>
</evidence>
<dbReference type="Proteomes" id="UP000197468">
    <property type="component" value="Unassembled WGS sequence"/>
</dbReference>
<gene>
    <name evidence="1" type="ORF">CDN99_09575</name>
</gene>
<keyword evidence="2" id="KW-1185">Reference proteome</keyword>
<reference evidence="1 2" key="1">
    <citation type="journal article" date="2008" name="Int. J. Syst. Evol. Microbiol.">
        <title>Description of Roseateles aquatilis sp. nov. and Roseateles terrae sp. nov., in the class Betaproteobacteria, and emended description of the genus Roseateles.</title>
        <authorList>
            <person name="Gomila M."/>
            <person name="Bowien B."/>
            <person name="Falsen E."/>
            <person name="Moore E.R."/>
            <person name="Lalucat J."/>
        </authorList>
    </citation>
    <scope>NUCLEOTIDE SEQUENCE [LARGE SCALE GENOMIC DNA]</scope>
    <source>
        <strain evidence="1 2">CCUG 48205</strain>
    </source>
</reference>